<keyword evidence="7" id="KW-0539">Nucleus</keyword>
<comment type="similarity">
    <text evidence="2">Belongs to the SNAPC3/SRD2 family.</text>
</comment>
<evidence type="ECO:0000256" key="6">
    <source>
        <dbReference type="ARBA" id="ARBA00023163"/>
    </source>
</evidence>
<protein>
    <recommendedName>
        <fullName evidence="3">snRNA-activating protein complex subunit 3</fullName>
    </recommendedName>
    <alternativeName>
        <fullName evidence="10">Small nuclear RNA-activating complex polypeptide 3</fullName>
    </alternativeName>
</protein>
<comment type="subcellular location">
    <subcellularLocation>
        <location evidence="1">Nucleus</location>
    </subcellularLocation>
</comment>
<dbReference type="GO" id="GO:0001006">
    <property type="term" value="F:RNA polymerase III type 3 promoter sequence-specific DNA binding"/>
    <property type="evidence" value="ECO:0007669"/>
    <property type="project" value="TreeGrafter"/>
</dbReference>
<evidence type="ECO:0000256" key="10">
    <source>
        <dbReference type="ARBA" id="ARBA00029606"/>
    </source>
</evidence>
<comment type="caution">
    <text evidence="11">The sequence shown here is derived from an EMBL/GenBank/DDBJ whole genome shotgun (WGS) entry which is preliminary data.</text>
</comment>
<sequence>METDATCMPDDIEAFVSPCEEHTELNNAETNQSDCKNILNPQSEYGENNITQEKSASVGPASTYVDPEAFKIGNVNIYAEDIGPKLYPVKGNVVTPPIITKKLPEAFNYLPIYGRPQSKADLEDFQNNKIREYVGCDFSDEDFDKLAKYCSPEHLKTGKELTLLTNVPAYGLLPKDMNKNKDGDILNIVKKFKLRVERDRRNLYVKKLKYRGMRLLPLSQEDPEDVQVSKGPQLEPGKDLLFRVRFYRPFLCGKERNNSRHSVFSCDAVMPGCGALAALRERVVCANDATVRLDVAAAPHHLPATTARDLFPSGFFFINNVFYVDERKGCIDYSEPIREWAKKRGLGDFPKKDMNSVRLDELVLKLGHPEVYVHQGNCEHLFTFSEVRLAGARDPLFCGQYPRHTAVLQHQTVYCTTCAEFGAKWVVVGCARVPFDPAFFCETCFKLYLYKDGQKIGDFKAYSYRGNEMNILKPLG</sequence>
<dbReference type="GO" id="GO:0042796">
    <property type="term" value="P:snRNA transcription by RNA polymerase III"/>
    <property type="evidence" value="ECO:0007669"/>
    <property type="project" value="TreeGrafter"/>
</dbReference>
<comment type="subunit">
    <text evidence="9">Part of the SNAPc complex composed of 5 subunits: SNAPC1, SNAPC2, SNAPC3, SNAPC4 and SNAPC5. SNAPC3 interacts with SNAPC1.</text>
</comment>
<organism evidence="11 12">
    <name type="scientific">Parnassius mnemosyne</name>
    <name type="common">clouded apollo</name>
    <dbReference type="NCBI Taxonomy" id="213953"/>
    <lineage>
        <taxon>Eukaryota</taxon>
        <taxon>Metazoa</taxon>
        <taxon>Ecdysozoa</taxon>
        <taxon>Arthropoda</taxon>
        <taxon>Hexapoda</taxon>
        <taxon>Insecta</taxon>
        <taxon>Pterygota</taxon>
        <taxon>Neoptera</taxon>
        <taxon>Endopterygota</taxon>
        <taxon>Lepidoptera</taxon>
        <taxon>Glossata</taxon>
        <taxon>Ditrysia</taxon>
        <taxon>Papilionoidea</taxon>
        <taxon>Papilionidae</taxon>
        <taxon>Parnassiinae</taxon>
        <taxon>Parnassini</taxon>
        <taxon>Parnassius</taxon>
        <taxon>Driopa</taxon>
    </lineage>
</organism>
<evidence type="ECO:0000256" key="4">
    <source>
        <dbReference type="ARBA" id="ARBA00023015"/>
    </source>
</evidence>
<evidence type="ECO:0000256" key="1">
    <source>
        <dbReference type="ARBA" id="ARBA00004123"/>
    </source>
</evidence>
<dbReference type="Pfam" id="PF12251">
    <property type="entry name" value="SNAPC3"/>
    <property type="match status" value="1"/>
</dbReference>
<keyword evidence="4" id="KW-0805">Transcription regulation</keyword>
<dbReference type="AlphaFoldDB" id="A0AAV1KCE5"/>
<dbReference type="GO" id="GO:0000978">
    <property type="term" value="F:RNA polymerase II cis-regulatory region sequence-specific DNA binding"/>
    <property type="evidence" value="ECO:0007669"/>
    <property type="project" value="TreeGrafter"/>
</dbReference>
<evidence type="ECO:0000313" key="12">
    <source>
        <dbReference type="Proteomes" id="UP001314205"/>
    </source>
</evidence>
<dbReference type="PANTHER" id="PTHR13421">
    <property type="entry name" value="SNRNA-ACTIVATING PROTEIN COMPLEX SUBUNIT 3"/>
    <property type="match status" value="1"/>
</dbReference>
<keyword evidence="6" id="KW-0804">Transcription</keyword>
<dbReference type="Proteomes" id="UP001314205">
    <property type="component" value="Unassembled WGS sequence"/>
</dbReference>
<evidence type="ECO:0000256" key="7">
    <source>
        <dbReference type="ARBA" id="ARBA00023242"/>
    </source>
</evidence>
<dbReference type="PANTHER" id="PTHR13421:SF16">
    <property type="entry name" value="SNRNA-ACTIVATING PROTEIN COMPLEX SUBUNIT 3"/>
    <property type="match status" value="1"/>
</dbReference>
<evidence type="ECO:0000256" key="9">
    <source>
        <dbReference type="ARBA" id="ARBA00025958"/>
    </source>
</evidence>
<dbReference type="GO" id="GO:0003681">
    <property type="term" value="F:bent DNA binding"/>
    <property type="evidence" value="ECO:0007669"/>
    <property type="project" value="TreeGrafter"/>
</dbReference>
<proteinExistence type="inferred from homology"/>
<comment type="function">
    <text evidence="8">Part of the SNAPc complex required for the transcription of both RNA polymerase II and III small-nuclear RNA genes. Binds to the proximal sequence element (PSE), a non-TATA-box basal promoter element common to these 2 types of genes. Recruits TBP and BRF2 to the U6 snRNA TATA box.</text>
</comment>
<evidence type="ECO:0000256" key="2">
    <source>
        <dbReference type="ARBA" id="ARBA00010410"/>
    </source>
</evidence>
<reference evidence="11 12" key="1">
    <citation type="submission" date="2023-11" db="EMBL/GenBank/DDBJ databases">
        <authorList>
            <person name="Hedman E."/>
            <person name="Englund M."/>
            <person name="Stromberg M."/>
            <person name="Nyberg Akerstrom W."/>
            <person name="Nylinder S."/>
            <person name="Jareborg N."/>
            <person name="Kallberg Y."/>
            <person name="Kronander E."/>
        </authorList>
    </citation>
    <scope>NUCLEOTIDE SEQUENCE [LARGE SCALE GENOMIC DNA]</scope>
</reference>
<evidence type="ECO:0000313" key="11">
    <source>
        <dbReference type="EMBL" id="CAK1580766.1"/>
    </source>
</evidence>
<accession>A0AAV1KCE5</accession>
<dbReference type="InterPro" id="IPR022042">
    <property type="entry name" value="snRNA-activating_su3"/>
</dbReference>
<evidence type="ECO:0000256" key="8">
    <source>
        <dbReference type="ARBA" id="ARBA00025193"/>
    </source>
</evidence>
<keyword evidence="12" id="KW-1185">Reference proteome</keyword>
<gene>
    <name evidence="11" type="ORF">PARMNEM_LOCUS2515</name>
</gene>
<dbReference type="GO" id="GO:0001046">
    <property type="term" value="F:core promoter sequence-specific DNA binding"/>
    <property type="evidence" value="ECO:0007669"/>
    <property type="project" value="TreeGrafter"/>
</dbReference>
<name>A0AAV1KCE5_9NEOP</name>
<dbReference type="EMBL" id="CAVLGL010000024">
    <property type="protein sequence ID" value="CAK1580766.1"/>
    <property type="molecule type" value="Genomic_DNA"/>
</dbReference>
<evidence type="ECO:0000256" key="5">
    <source>
        <dbReference type="ARBA" id="ARBA00023125"/>
    </source>
</evidence>
<dbReference type="GO" id="GO:0005634">
    <property type="term" value="C:nucleus"/>
    <property type="evidence" value="ECO:0007669"/>
    <property type="project" value="UniProtKB-SubCell"/>
</dbReference>
<dbReference type="GO" id="GO:0042795">
    <property type="term" value="P:snRNA transcription by RNA polymerase II"/>
    <property type="evidence" value="ECO:0007669"/>
    <property type="project" value="TreeGrafter"/>
</dbReference>
<keyword evidence="5" id="KW-0238">DNA-binding</keyword>
<evidence type="ECO:0000256" key="3">
    <source>
        <dbReference type="ARBA" id="ARBA00013634"/>
    </source>
</evidence>
<dbReference type="GO" id="GO:0019185">
    <property type="term" value="C:snRNA-activating protein complex"/>
    <property type="evidence" value="ECO:0007669"/>
    <property type="project" value="TreeGrafter"/>
</dbReference>